<dbReference type="NCBIfam" id="NF011429">
    <property type="entry name" value="PRK14857.1"/>
    <property type="match status" value="1"/>
</dbReference>
<evidence type="ECO:0000256" key="4">
    <source>
        <dbReference type="ARBA" id="ARBA00022927"/>
    </source>
</evidence>
<evidence type="ECO:0000256" key="3">
    <source>
        <dbReference type="ARBA" id="ARBA00022692"/>
    </source>
</evidence>
<dbReference type="EMBL" id="JAHHHD010000016">
    <property type="protein sequence ID" value="MBW4659928.1"/>
    <property type="molecule type" value="Genomic_DNA"/>
</dbReference>
<accession>A0A951QEH7</accession>
<keyword evidence="7 9" id="KW-0472">Membrane</keyword>
<proteinExistence type="inferred from homology"/>
<dbReference type="GO" id="GO:0006886">
    <property type="term" value="P:intracellular protein transport"/>
    <property type="evidence" value="ECO:0007669"/>
    <property type="project" value="UniProtKB-ARBA"/>
</dbReference>
<dbReference type="NCBIfam" id="TIGR01411">
    <property type="entry name" value="tatAE"/>
    <property type="match status" value="1"/>
</dbReference>
<evidence type="ECO:0000256" key="1">
    <source>
        <dbReference type="ARBA" id="ARBA00004167"/>
    </source>
</evidence>
<feature type="transmembrane region" description="Helical" evidence="9">
    <location>
        <begin position="6"/>
        <end position="24"/>
    </location>
</feature>
<keyword evidence="6 9" id="KW-0811">Translocation</keyword>
<evidence type="ECO:0000313" key="12">
    <source>
        <dbReference type="Proteomes" id="UP000757435"/>
    </source>
</evidence>
<dbReference type="Pfam" id="PF02416">
    <property type="entry name" value="TatA_B_E"/>
    <property type="match status" value="1"/>
</dbReference>
<dbReference type="InterPro" id="IPR006312">
    <property type="entry name" value="TatA/E"/>
</dbReference>
<evidence type="ECO:0000256" key="7">
    <source>
        <dbReference type="ARBA" id="ARBA00023136"/>
    </source>
</evidence>
<keyword evidence="9" id="KW-1003">Cell membrane</keyword>
<comment type="caution">
    <text evidence="11">The sequence shown here is derived from an EMBL/GenBank/DDBJ whole genome shotgun (WGS) entry which is preliminary data.</text>
</comment>
<keyword evidence="2 9" id="KW-0813">Transport</keyword>
<evidence type="ECO:0000256" key="8">
    <source>
        <dbReference type="ARBA" id="ARBA00025340"/>
    </source>
</evidence>
<feature type="region of interest" description="Disordered" evidence="10">
    <location>
        <begin position="58"/>
        <end position="116"/>
    </location>
</feature>
<name>A0A951QEH7_9CYAN</name>
<evidence type="ECO:0000256" key="5">
    <source>
        <dbReference type="ARBA" id="ARBA00022989"/>
    </source>
</evidence>
<comment type="subunit">
    <text evidence="9">Forms a complex with TatC.</text>
</comment>
<comment type="function">
    <text evidence="9">Part of the twin-arginine translocation (Tat) system that transports large folded proteins containing a characteristic twin-arginine motif in their signal peptide across membranes. TatA could form the protein-conducting channel of the Tat system.</text>
</comment>
<dbReference type="InterPro" id="IPR003369">
    <property type="entry name" value="TatA/B/E"/>
</dbReference>
<reference evidence="11" key="1">
    <citation type="submission" date="2021-05" db="EMBL/GenBank/DDBJ databases">
        <authorList>
            <person name="Pietrasiak N."/>
            <person name="Ward R."/>
            <person name="Stajich J.E."/>
            <person name="Kurbessoian T."/>
        </authorList>
    </citation>
    <scope>NUCLEOTIDE SEQUENCE</scope>
    <source>
        <strain evidence="11">UHER 2000/2452</strain>
    </source>
</reference>
<dbReference type="PANTHER" id="PTHR33162:SF1">
    <property type="entry name" value="SEC-INDEPENDENT PROTEIN TRANSLOCASE PROTEIN TATA, CHLOROPLASTIC"/>
    <property type="match status" value="1"/>
</dbReference>
<evidence type="ECO:0000256" key="9">
    <source>
        <dbReference type="HAMAP-Rule" id="MF_00236"/>
    </source>
</evidence>
<dbReference type="GO" id="GO:0033281">
    <property type="term" value="C:TAT protein transport complex"/>
    <property type="evidence" value="ECO:0007669"/>
    <property type="project" value="UniProtKB-UniRule"/>
</dbReference>
<gene>
    <name evidence="9" type="primary">tatA</name>
    <name evidence="11" type="ORF">KME15_14735</name>
</gene>
<dbReference type="PRINTS" id="PR01506">
    <property type="entry name" value="TATBPROTEIN"/>
</dbReference>
<comment type="subcellular location">
    <subcellularLocation>
        <location evidence="9">Cell membrane</location>
        <topology evidence="9">Single-pass membrane protein</topology>
    </subcellularLocation>
    <subcellularLocation>
        <location evidence="1">Membrane</location>
        <topology evidence="1">Single-pass membrane protein</topology>
    </subcellularLocation>
</comment>
<keyword evidence="4 9" id="KW-0653">Protein transport</keyword>
<protein>
    <recommendedName>
        <fullName evidence="9">Sec-independent protein translocase protein TatA</fullName>
    </recommendedName>
</protein>
<comment type="similarity">
    <text evidence="9">Belongs to the TatA/E family.</text>
</comment>
<evidence type="ECO:0000256" key="6">
    <source>
        <dbReference type="ARBA" id="ARBA00023010"/>
    </source>
</evidence>
<keyword evidence="5 9" id="KW-1133">Transmembrane helix</keyword>
<dbReference type="NCBIfam" id="NF011430">
    <property type="entry name" value="PRK14861.1"/>
    <property type="match status" value="1"/>
</dbReference>
<evidence type="ECO:0000313" key="11">
    <source>
        <dbReference type="EMBL" id="MBW4659928.1"/>
    </source>
</evidence>
<dbReference type="Proteomes" id="UP000757435">
    <property type="component" value="Unassembled WGS sequence"/>
</dbReference>
<feature type="compositionally biased region" description="Basic and acidic residues" evidence="10">
    <location>
        <begin position="58"/>
        <end position="71"/>
    </location>
</feature>
<dbReference type="GO" id="GO:0043953">
    <property type="term" value="P:protein transport by the Tat complex"/>
    <property type="evidence" value="ECO:0007669"/>
    <property type="project" value="UniProtKB-UniRule"/>
</dbReference>
<dbReference type="GO" id="GO:0008320">
    <property type="term" value="F:protein transmembrane transporter activity"/>
    <property type="evidence" value="ECO:0007669"/>
    <property type="project" value="UniProtKB-UniRule"/>
</dbReference>
<feature type="compositionally biased region" description="Acidic residues" evidence="10">
    <location>
        <begin position="94"/>
        <end position="106"/>
    </location>
</feature>
<comment type="function">
    <text evidence="8">Part of the twin-arginine translocation (Tat) system that transports large folded proteins containing a characteristic twin-arginine motif in their signal peptide across the thylakoid membrane. Involved in delta pH-dependent protein transport required for chloroplast development, especially thylakoid membrane formation. TATC and TATB mediate precursor recognition, whereas TATA facilitates translocation.</text>
</comment>
<dbReference type="PANTHER" id="PTHR33162">
    <property type="entry name" value="SEC-INDEPENDENT PROTEIN TRANSLOCASE PROTEIN TATA, CHLOROPLASTIC"/>
    <property type="match status" value="1"/>
</dbReference>
<sequence length="116" mass="12710">MNIFGVGLPEMAVIMTLALLVFGPKKLPEIGRSMGKAIRGFQEASKEFENEFKKEAERIEKTVSEPKKEPQSEPMKATLEPPELKALASADLDAGYETEDQPEANPEEAIAPVDHG</sequence>
<dbReference type="HAMAP" id="MF_00236">
    <property type="entry name" value="TatA_E"/>
    <property type="match status" value="1"/>
</dbReference>
<dbReference type="Gene3D" id="1.20.5.3310">
    <property type="match status" value="1"/>
</dbReference>
<keyword evidence="3 9" id="KW-0812">Transmembrane</keyword>
<reference evidence="11" key="2">
    <citation type="journal article" date="2022" name="Microbiol. Resour. Announc.">
        <title>Metagenome Sequencing to Explore Phylogenomics of Terrestrial Cyanobacteria.</title>
        <authorList>
            <person name="Ward R.D."/>
            <person name="Stajich J.E."/>
            <person name="Johansen J.R."/>
            <person name="Huntemann M."/>
            <person name="Clum A."/>
            <person name="Foster B."/>
            <person name="Foster B."/>
            <person name="Roux S."/>
            <person name="Palaniappan K."/>
            <person name="Varghese N."/>
            <person name="Mukherjee S."/>
            <person name="Reddy T.B.K."/>
            <person name="Daum C."/>
            <person name="Copeland A."/>
            <person name="Chen I.A."/>
            <person name="Ivanova N.N."/>
            <person name="Kyrpides N.C."/>
            <person name="Shapiro N."/>
            <person name="Eloe-Fadrosh E.A."/>
            <person name="Pietrasiak N."/>
        </authorList>
    </citation>
    <scope>NUCLEOTIDE SEQUENCE</scope>
    <source>
        <strain evidence="11">UHER 2000/2452</strain>
    </source>
</reference>
<organism evidence="11 12">
    <name type="scientific">Drouetiella hepatica Uher 2000/2452</name>
    <dbReference type="NCBI Taxonomy" id="904376"/>
    <lineage>
        <taxon>Bacteria</taxon>
        <taxon>Bacillati</taxon>
        <taxon>Cyanobacteriota</taxon>
        <taxon>Cyanophyceae</taxon>
        <taxon>Oculatellales</taxon>
        <taxon>Oculatellaceae</taxon>
        <taxon>Drouetiella</taxon>
    </lineage>
</organism>
<evidence type="ECO:0000256" key="2">
    <source>
        <dbReference type="ARBA" id="ARBA00022448"/>
    </source>
</evidence>
<dbReference type="AlphaFoldDB" id="A0A951QEH7"/>
<evidence type="ECO:0000256" key="10">
    <source>
        <dbReference type="SAM" id="MobiDB-lite"/>
    </source>
</evidence>